<dbReference type="GO" id="GO:0016020">
    <property type="term" value="C:membrane"/>
    <property type="evidence" value="ECO:0007669"/>
    <property type="project" value="TreeGrafter"/>
</dbReference>
<feature type="domain" description="Acyltransferase 3" evidence="2">
    <location>
        <begin position="15"/>
        <end position="191"/>
    </location>
</feature>
<dbReference type="PANTHER" id="PTHR23028:SF53">
    <property type="entry name" value="ACYL_TRANSF_3 DOMAIN-CONTAINING PROTEIN"/>
    <property type="match status" value="1"/>
</dbReference>
<gene>
    <name evidence="3" type="ORF">SAMN05660710_03655</name>
</gene>
<keyword evidence="3" id="KW-0012">Acyltransferase</keyword>
<sequence length="255" mass="28558">MPEMAAARSLPYYPRLDGLRAVAVLGVFAEHFTYSELIRGWSPGMIGVRTFFVLSGFLITSILLQQRGTASAGDLAGRFFLRRFLRLAPPFYLAIVLAAALGISGMRSDWWVHGLYLSNIQIAIQQQWSGAGHFWTLAVEEQFYLLWFPAVILAPRRWLLPICLACLIAAPLFRSLILLDASPFIDVLLPALYEHVPAILHLTEGPLKLVRSLLWVLISLALAELSWRLVERPLMRRRRDAAEGGPSALLPQRSA</sequence>
<dbReference type="AlphaFoldDB" id="A0A1G5K2U6"/>
<dbReference type="Proteomes" id="UP000199502">
    <property type="component" value="Unassembled WGS sequence"/>
</dbReference>
<dbReference type="InterPro" id="IPR050879">
    <property type="entry name" value="Acyltransferase_3"/>
</dbReference>
<keyword evidence="1" id="KW-1133">Transmembrane helix</keyword>
<reference evidence="3 4" key="1">
    <citation type="submission" date="2016-10" db="EMBL/GenBank/DDBJ databases">
        <authorList>
            <person name="de Groot N.N."/>
        </authorList>
    </citation>
    <scope>NUCLEOTIDE SEQUENCE [LARGE SCALE GENOMIC DNA]</scope>
    <source>
        <strain evidence="3 4">CGMCC 1.8925</strain>
    </source>
</reference>
<feature type="transmembrane region" description="Helical" evidence="1">
    <location>
        <begin position="213"/>
        <end position="230"/>
    </location>
</feature>
<dbReference type="Pfam" id="PF01757">
    <property type="entry name" value="Acyl_transf_3"/>
    <property type="match status" value="1"/>
</dbReference>
<keyword evidence="1" id="KW-0472">Membrane</keyword>
<evidence type="ECO:0000313" key="3">
    <source>
        <dbReference type="EMBL" id="SCY95002.1"/>
    </source>
</evidence>
<feature type="transmembrane region" description="Helical" evidence="1">
    <location>
        <begin position="46"/>
        <end position="64"/>
    </location>
</feature>
<dbReference type="GO" id="GO:0000271">
    <property type="term" value="P:polysaccharide biosynthetic process"/>
    <property type="evidence" value="ECO:0007669"/>
    <property type="project" value="TreeGrafter"/>
</dbReference>
<dbReference type="PANTHER" id="PTHR23028">
    <property type="entry name" value="ACETYLTRANSFERASE"/>
    <property type="match status" value="1"/>
</dbReference>
<keyword evidence="1" id="KW-0812">Transmembrane</keyword>
<proteinExistence type="predicted"/>
<feature type="transmembrane region" description="Helical" evidence="1">
    <location>
        <begin position="84"/>
        <end position="106"/>
    </location>
</feature>
<evidence type="ECO:0000313" key="4">
    <source>
        <dbReference type="Proteomes" id="UP000199502"/>
    </source>
</evidence>
<organism evidence="3 4">
    <name type="scientific">Paracoccus tibetensis</name>
    <dbReference type="NCBI Taxonomy" id="336292"/>
    <lineage>
        <taxon>Bacteria</taxon>
        <taxon>Pseudomonadati</taxon>
        <taxon>Pseudomonadota</taxon>
        <taxon>Alphaproteobacteria</taxon>
        <taxon>Rhodobacterales</taxon>
        <taxon>Paracoccaceae</taxon>
        <taxon>Paracoccus</taxon>
    </lineage>
</organism>
<keyword evidence="3" id="KW-0808">Transferase</keyword>
<keyword evidence="4" id="KW-1185">Reference proteome</keyword>
<evidence type="ECO:0000256" key="1">
    <source>
        <dbReference type="SAM" id="Phobius"/>
    </source>
</evidence>
<dbReference type="STRING" id="336292.SAMN05660710_03655"/>
<accession>A0A1G5K2U6</accession>
<dbReference type="GO" id="GO:0016747">
    <property type="term" value="F:acyltransferase activity, transferring groups other than amino-acyl groups"/>
    <property type="evidence" value="ECO:0007669"/>
    <property type="project" value="InterPro"/>
</dbReference>
<dbReference type="EMBL" id="FMVT01000021">
    <property type="protein sequence ID" value="SCY95002.1"/>
    <property type="molecule type" value="Genomic_DNA"/>
</dbReference>
<feature type="transmembrane region" description="Helical" evidence="1">
    <location>
        <begin position="144"/>
        <end position="169"/>
    </location>
</feature>
<dbReference type="InterPro" id="IPR002656">
    <property type="entry name" value="Acyl_transf_3_dom"/>
</dbReference>
<protein>
    <submittedName>
        <fullName evidence="3">Acyltransferase family protein</fullName>
    </submittedName>
</protein>
<evidence type="ECO:0000259" key="2">
    <source>
        <dbReference type="Pfam" id="PF01757"/>
    </source>
</evidence>
<dbReference type="RefSeq" id="WP_175453433.1">
    <property type="nucleotide sequence ID" value="NZ_FMVT01000021.1"/>
</dbReference>
<name>A0A1G5K2U6_9RHOB</name>